<sequence length="60" mass="6941">MGDIFSPIQVQLERIERQMEKLCTGIGRMVEQHSKIGRFLIAQEKILTRRTQTLQNGEAL</sequence>
<name>W8P934_ENCIT</name>
<dbReference type="HOGENOM" id="CLU_2941698_0_0_1"/>
<reference evidence="1 2" key="2">
    <citation type="journal article" date="2012" name="Proc. Natl. Acad. Sci. U.S.A.">
        <title>Gain and loss of multiple functionally related, horizontally transferred genes in the reduced genomes of two microsporidian parasites.</title>
        <authorList>
            <person name="Pombert J.-F."/>
            <person name="Selman M."/>
            <person name="Burki F."/>
            <person name="Bardell F.T."/>
            <person name="Farinelli L."/>
            <person name="Solter L.F."/>
            <person name="Whitman D.W."/>
            <person name="Weiss L.M."/>
            <person name="Corradi N."/>
            <person name="Keeling P.J."/>
        </authorList>
    </citation>
    <scope>NUCLEOTIDE SEQUENCE [LARGE SCALE GENOMIC DNA]</scope>
    <source>
        <strain evidence="1 2">ATCC 50506</strain>
    </source>
</reference>
<gene>
    <name evidence="1" type="ORF">Eint_081425</name>
</gene>
<protein>
    <submittedName>
        <fullName evidence="1">Uncharacterized protein</fullName>
    </submittedName>
</protein>
<reference evidence="1 2" key="1">
    <citation type="journal article" date="2010" name="Nat. Commun.">
        <title>The complete sequence of the smallest known nuclear genome from the microsporidian Encephalitozoon intestinalis.</title>
        <authorList>
            <person name="Corradi N."/>
            <person name="Pombert J.-F."/>
            <person name="Farinelli L."/>
            <person name="Didier E.S."/>
            <person name="Keeling P.J."/>
        </authorList>
    </citation>
    <scope>NUCLEOTIDE SEQUENCE [LARGE SCALE GENOMIC DNA]</scope>
    <source>
        <strain evidence="1 2">ATCC 50506</strain>
    </source>
</reference>
<keyword evidence="2" id="KW-1185">Reference proteome</keyword>
<accession>W8P934</accession>
<dbReference type="EMBL" id="CP001949">
    <property type="protein sequence ID" value="AHL30143.1"/>
    <property type="molecule type" value="Genomic_DNA"/>
</dbReference>
<dbReference type="RefSeq" id="XP_009161888.1">
    <property type="nucleotide sequence ID" value="XM_009163624.1"/>
</dbReference>
<dbReference type="Proteomes" id="UP000002313">
    <property type="component" value="Chromosome VIII"/>
</dbReference>
<proteinExistence type="predicted"/>
<dbReference type="OrthoDB" id="10381576at2759"/>
<dbReference type="KEGG" id="ein:Eint_081425"/>
<evidence type="ECO:0000313" key="1">
    <source>
        <dbReference type="EMBL" id="AHL30143.1"/>
    </source>
</evidence>
<organism evidence="1 2">
    <name type="scientific">Encephalitozoon intestinalis (strain ATCC 50506)</name>
    <name type="common">Microsporidian parasite</name>
    <name type="synonym">Septata intestinalis</name>
    <dbReference type="NCBI Taxonomy" id="876142"/>
    <lineage>
        <taxon>Eukaryota</taxon>
        <taxon>Fungi</taxon>
        <taxon>Fungi incertae sedis</taxon>
        <taxon>Microsporidia</taxon>
        <taxon>Unikaryonidae</taxon>
        <taxon>Encephalitozoon</taxon>
    </lineage>
</organism>
<evidence type="ECO:0000313" key="2">
    <source>
        <dbReference type="Proteomes" id="UP000002313"/>
    </source>
</evidence>
<dbReference type="VEuPathDB" id="MicrosporidiaDB:Eint_081425"/>
<dbReference type="GeneID" id="20314078"/>
<dbReference type="AlphaFoldDB" id="W8P934"/>